<evidence type="ECO:0000313" key="2">
    <source>
        <dbReference type="Proteomes" id="UP000027135"/>
    </source>
</evidence>
<dbReference type="InParanoid" id="A0A067QJ85"/>
<dbReference type="EMBL" id="KK853284">
    <property type="protein sequence ID" value="KDR09001.1"/>
    <property type="molecule type" value="Genomic_DNA"/>
</dbReference>
<protein>
    <submittedName>
        <fullName evidence="1">Uncharacterized protein</fullName>
    </submittedName>
</protein>
<name>A0A067QJ85_ZOONE</name>
<dbReference type="Proteomes" id="UP000027135">
    <property type="component" value="Unassembled WGS sequence"/>
</dbReference>
<keyword evidence="2" id="KW-1185">Reference proteome</keyword>
<dbReference type="AlphaFoldDB" id="A0A067QJ85"/>
<gene>
    <name evidence="1" type="ORF">L798_01394</name>
</gene>
<proteinExistence type="predicted"/>
<accession>A0A067QJ85</accession>
<sequence length="72" mass="8111">MYLQEPLEVFTVDEQCPDVFLQPDPCPQTASSPPPTYEAVIRDRPRKKVEEEDDSGLPTYQAALRLAAQGYV</sequence>
<evidence type="ECO:0000313" key="1">
    <source>
        <dbReference type="EMBL" id="KDR09001.1"/>
    </source>
</evidence>
<reference evidence="1 2" key="1">
    <citation type="journal article" date="2014" name="Nat. Commun.">
        <title>Molecular traces of alternative social organization in a termite genome.</title>
        <authorList>
            <person name="Terrapon N."/>
            <person name="Li C."/>
            <person name="Robertson H.M."/>
            <person name="Ji L."/>
            <person name="Meng X."/>
            <person name="Booth W."/>
            <person name="Chen Z."/>
            <person name="Childers C.P."/>
            <person name="Glastad K.M."/>
            <person name="Gokhale K."/>
            <person name="Gowin J."/>
            <person name="Gronenberg W."/>
            <person name="Hermansen R.A."/>
            <person name="Hu H."/>
            <person name="Hunt B.G."/>
            <person name="Huylmans A.K."/>
            <person name="Khalil S.M."/>
            <person name="Mitchell R.D."/>
            <person name="Munoz-Torres M.C."/>
            <person name="Mustard J.A."/>
            <person name="Pan H."/>
            <person name="Reese J.T."/>
            <person name="Scharf M.E."/>
            <person name="Sun F."/>
            <person name="Vogel H."/>
            <person name="Xiao J."/>
            <person name="Yang W."/>
            <person name="Yang Z."/>
            <person name="Yang Z."/>
            <person name="Zhou J."/>
            <person name="Zhu J."/>
            <person name="Brent C.S."/>
            <person name="Elsik C.G."/>
            <person name="Goodisman M.A."/>
            <person name="Liberles D.A."/>
            <person name="Roe R.M."/>
            <person name="Vargo E.L."/>
            <person name="Vilcinskas A."/>
            <person name="Wang J."/>
            <person name="Bornberg-Bauer E."/>
            <person name="Korb J."/>
            <person name="Zhang G."/>
            <person name="Liebig J."/>
        </authorList>
    </citation>
    <scope>NUCLEOTIDE SEQUENCE [LARGE SCALE GENOMIC DNA]</scope>
    <source>
        <tissue evidence="1">Whole organism</tissue>
    </source>
</reference>
<organism evidence="1 2">
    <name type="scientific">Zootermopsis nevadensis</name>
    <name type="common">Dampwood termite</name>
    <dbReference type="NCBI Taxonomy" id="136037"/>
    <lineage>
        <taxon>Eukaryota</taxon>
        <taxon>Metazoa</taxon>
        <taxon>Ecdysozoa</taxon>
        <taxon>Arthropoda</taxon>
        <taxon>Hexapoda</taxon>
        <taxon>Insecta</taxon>
        <taxon>Pterygota</taxon>
        <taxon>Neoptera</taxon>
        <taxon>Polyneoptera</taxon>
        <taxon>Dictyoptera</taxon>
        <taxon>Blattodea</taxon>
        <taxon>Blattoidea</taxon>
        <taxon>Termitoidae</taxon>
        <taxon>Termopsidae</taxon>
        <taxon>Zootermopsis</taxon>
    </lineage>
</organism>